<accession>A0A7R9JG97</accession>
<dbReference type="AlphaFoldDB" id="A0A7R9JG97"/>
<organism evidence="2">
    <name type="scientific">Timema californicum</name>
    <name type="common">California timema</name>
    <name type="synonym">Walking stick</name>
    <dbReference type="NCBI Taxonomy" id="61474"/>
    <lineage>
        <taxon>Eukaryota</taxon>
        <taxon>Metazoa</taxon>
        <taxon>Ecdysozoa</taxon>
        <taxon>Arthropoda</taxon>
        <taxon>Hexapoda</taxon>
        <taxon>Insecta</taxon>
        <taxon>Pterygota</taxon>
        <taxon>Neoptera</taxon>
        <taxon>Polyneoptera</taxon>
        <taxon>Phasmatodea</taxon>
        <taxon>Timematodea</taxon>
        <taxon>Timematoidea</taxon>
        <taxon>Timematidae</taxon>
        <taxon>Timema</taxon>
    </lineage>
</organism>
<protein>
    <submittedName>
        <fullName evidence="2">(California timema) hypothetical protein</fullName>
    </submittedName>
</protein>
<gene>
    <name evidence="2" type="ORF">TCMB3V08_LOCUS11116</name>
</gene>
<name>A0A7R9JG97_TIMCA</name>
<proteinExistence type="predicted"/>
<dbReference type="EMBL" id="OE188021">
    <property type="protein sequence ID" value="CAD7578576.1"/>
    <property type="molecule type" value="Genomic_DNA"/>
</dbReference>
<evidence type="ECO:0000313" key="2">
    <source>
        <dbReference type="EMBL" id="CAD7578576.1"/>
    </source>
</evidence>
<sequence length="92" mass="9784">MSVNMDSRLKKQAHPKGKSEDVKSNLSTSKRGVGKTVELVPPDGGWGWAVMLGNALSNYLLCHLGCHQANMLVRDVVKSPPDGTGVGLRSVA</sequence>
<evidence type="ECO:0000256" key="1">
    <source>
        <dbReference type="SAM" id="MobiDB-lite"/>
    </source>
</evidence>
<feature type="region of interest" description="Disordered" evidence="1">
    <location>
        <begin position="1"/>
        <end position="36"/>
    </location>
</feature>
<reference evidence="2" key="1">
    <citation type="submission" date="2020-11" db="EMBL/GenBank/DDBJ databases">
        <authorList>
            <person name="Tran Van P."/>
        </authorList>
    </citation>
    <scope>NUCLEOTIDE SEQUENCE</scope>
</reference>